<feature type="domain" description="ABC transporter" evidence="9">
    <location>
        <begin position="6"/>
        <end position="226"/>
    </location>
</feature>
<comment type="subunit">
    <text evidence="8">The complex is composed of two ATP-binding proteins (LolD) and two transmembrane proteins (LolC and LolE).</text>
</comment>
<dbReference type="CDD" id="cd03255">
    <property type="entry name" value="ABC_MJ0796_LolCDE_FtsE"/>
    <property type="match status" value="1"/>
</dbReference>
<dbReference type="InterPro" id="IPR015854">
    <property type="entry name" value="ABC_transpr_LolD-like"/>
</dbReference>
<evidence type="ECO:0000256" key="1">
    <source>
        <dbReference type="ARBA" id="ARBA00022448"/>
    </source>
</evidence>
<evidence type="ECO:0000256" key="7">
    <source>
        <dbReference type="ARBA" id="ARBA00023136"/>
    </source>
</evidence>
<dbReference type="InterPro" id="IPR011924">
    <property type="entry name" value="LolD_lipo_ATP-bd"/>
</dbReference>
<keyword evidence="7 8" id="KW-0472">Membrane</keyword>
<dbReference type="PROSITE" id="PS50893">
    <property type="entry name" value="ABC_TRANSPORTER_2"/>
    <property type="match status" value="1"/>
</dbReference>
<keyword evidence="6 8" id="KW-1278">Translocase</keyword>
<dbReference type="InterPro" id="IPR027417">
    <property type="entry name" value="P-loop_NTPase"/>
</dbReference>
<evidence type="ECO:0000256" key="3">
    <source>
        <dbReference type="ARBA" id="ARBA00022519"/>
    </source>
</evidence>
<dbReference type="PROSITE" id="PS00211">
    <property type="entry name" value="ABC_TRANSPORTER_1"/>
    <property type="match status" value="1"/>
</dbReference>
<dbReference type="SMART" id="SM00382">
    <property type="entry name" value="AAA"/>
    <property type="match status" value="1"/>
</dbReference>
<dbReference type="RefSeq" id="WP_345921077.1">
    <property type="nucleotide sequence ID" value="NZ_JBDIVE010000011.1"/>
</dbReference>
<keyword evidence="5 8" id="KW-0067">ATP-binding</keyword>
<dbReference type="InterPro" id="IPR003439">
    <property type="entry name" value="ABC_transporter-like_ATP-bd"/>
</dbReference>
<evidence type="ECO:0000256" key="5">
    <source>
        <dbReference type="ARBA" id="ARBA00022840"/>
    </source>
</evidence>
<dbReference type="EC" id="7.6.2.-" evidence="8"/>
<evidence type="ECO:0000313" key="10">
    <source>
        <dbReference type="EMBL" id="MEN3070302.1"/>
    </source>
</evidence>
<dbReference type="EMBL" id="JBDIVE010000011">
    <property type="protein sequence ID" value="MEN3070302.1"/>
    <property type="molecule type" value="Genomic_DNA"/>
</dbReference>
<keyword evidence="11" id="KW-1185">Reference proteome</keyword>
<dbReference type="PANTHER" id="PTHR24220">
    <property type="entry name" value="IMPORT ATP-BINDING PROTEIN"/>
    <property type="match status" value="1"/>
</dbReference>
<evidence type="ECO:0000256" key="4">
    <source>
        <dbReference type="ARBA" id="ARBA00022741"/>
    </source>
</evidence>
<comment type="subcellular location">
    <subcellularLocation>
        <location evidence="8">Cell inner membrane</location>
        <topology evidence="8">Peripheral membrane protein</topology>
    </subcellularLocation>
</comment>
<keyword evidence="1 8" id="KW-0813">Transport</keyword>
<comment type="function">
    <text evidence="8">Part of the ABC transporter complex LolCDE involved in the translocation of mature outer membrane-directed lipoproteins, from the inner membrane to the periplasmic chaperone, LolA. Responsible for the formation of the LolA-lipoprotein complex in an ATP-dependent manner.</text>
</comment>
<proteinExistence type="inferred from homology"/>
<dbReference type="InterPro" id="IPR017911">
    <property type="entry name" value="MacB-like_ATP-bd"/>
</dbReference>
<comment type="caution">
    <text evidence="10">The sequence shown here is derived from an EMBL/GenBank/DDBJ whole genome shotgun (WGS) entry which is preliminary data.</text>
</comment>
<evidence type="ECO:0000256" key="2">
    <source>
        <dbReference type="ARBA" id="ARBA00022475"/>
    </source>
</evidence>
<evidence type="ECO:0000313" key="11">
    <source>
        <dbReference type="Proteomes" id="UP001410394"/>
    </source>
</evidence>
<dbReference type="InterPro" id="IPR017871">
    <property type="entry name" value="ABC_transporter-like_CS"/>
</dbReference>
<evidence type="ECO:0000256" key="6">
    <source>
        <dbReference type="ARBA" id="ARBA00022967"/>
    </source>
</evidence>
<evidence type="ECO:0000256" key="8">
    <source>
        <dbReference type="RuleBase" id="RU367068"/>
    </source>
</evidence>
<reference evidence="10 11" key="1">
    <citation type="journal article" date="2018" name="Int. J. Syst. Evol. Microbiol.">
        <title>Uliginosibacterium sediminicola sp. nov., isolated from freshwater sediment.</title>
        <authorList>
            <person name="Hwang W.M."/>
            <person name="Kim S.M."/>
            <person name="Kang K."/>
            <person name="Ahn T.Y."/>
        </authorList>
    </citation>
    <scope>NUCLEOTIDE SEQUENCE [LARGE SCALE GENOMIC DNA]</scope>
    <source>
        <strain evidence="10 11">M1-21</strain>
    </source>
</reference>
<sequence length="226" mass="23947">MSEVVLSCSALSKQYGKGESAVKVLHGIDLSIMAGETVAIVGSSGSGKSTLLHLLGGLDEISSGSVAIMGRDLSSLSDAERGTMRNLSLGFVYQFHHLLPEFSALENVAMPLLIRRLPKREAHARAAAMLEAVGLGHRLEHGPGELSGGERQRAAIARALVTEPKCILADEPTGNLDRGNAAGIFGLMLELNARLNTSLVVVTHDHELAKRASRVLELQDGRLLTA</sequence>
<dbReference type="NCBIfam" id="TIGR02211">
    <property type="entry name" value="LolD_lipo_ex"/>
    <property type="match status" value="1"/>
</dbReference>
<keyword evidence="3 8" id="KW-0997">Cell inner membrane</keyword>
<dbReference type="PANTHER" id="PTHR24220:SF689">
    <property type="entry name" value="LIPOPROTEIN-RELEASING SYSTEM ATP-BINDING PROTEIN LOLD"/>
    <property type="match status" value="1"/>
</dbReference>
<dbReference type="Proteomes" id="UP001410394">
    <property type="component" value="Unassembled WGS sequence"/>
</dbReference>
<keyword evidence="4 8" id="KW-0547">Nucleotide-binding</keyword>
<keyword evidence="10" id="KW-0449">Lipoprotein</keyword>
<keyword evidence="2 8" id="KW-1003">Cell membrane</keyword>
<dbReference type="SUPFAM" id="SSF52540">
    <property type="entry name" value="P-loop containing nucleoside triphosphate hydrolases"/>
    <property type="match status" value="1"/>
</dbReference>
<dbReference type="Gene3D" id="3.40.50.300">
    <property type="entry name" value="P-loop containing nucleotide triphosphate hydrolases"/>
    <property type="match status" value="1"/>
</dbReference>
<evidence type="ECO:0000259" key="9">
    <source>
        <dbReference type="PROSITE" id="PS50893"/>
    </source>
</evidence>
<accession>A0ABU9Z307</accession>
<name>A0ABU9Z307_9RHOO</name>
<comment type="similarity">
    <text evidence="8">Belongs to the ABC transporter superfamily. Lipoprotein translocase (TC 3.A.1.125) family.</text>
</comment>
<protein>
    <recommendedName>
        <fullName evidence="8">Lipoprotein-releasing system ATP-binding protein LolD</fullName>
        <ecNumber evidence="8">7.6.2.-</ecNumber>
    </recommendedName>
</protein>
<dbReference type="Pfam" id="PF00005">
    <property type="entry name" value="ABC_tran"/>
    <property type="match status" value="1"/>
</dbReference>
<gene>
    <name evidence="8 10" type="primary">lolD</name>
    <name evidence="10" type="ORF">ABDB84_17590</name>
</gene>
<dbReference type="GO" id="GO:0005524">
    <property type="term" value="F:ATP binding"/>
    <property type="evidence" value="ECO:0007669"/>
    <property type="project" value="UniProtKB-KW"/>
</dbReference>
<dbReference type="InterPro" id="IPR003593">
    <property type="entry name" value="AAA+_ATPase"/>
</dbReference>
<organism evidence="10 11">
    <name type="scientific">Uliginosibacterium sediminicola</name>
    <dbReference type="NCBI Taxonomy" id="2024550"/>
    <lineage>
        <taxon>Bacteria</taxon>
        <taxon>Pseudomonadati</taxon>
        <taxon>Pseudomonadota</taxon>
        <taxon>Betaproteobacteria</taxon>
        <taxon>Rhodocyclales</taxon>
        <taxon>Zoogloeaceae</taxon>
        <taxon>Uliginosibacterium</taxon>
    </lineage>
</organism>